<evidence type="ECO:0000313" key="2">
    <source>
        <dbReference type="Proteomes" id="UP001163046"/>
    </source>
</evidence>
<dbReference type="Proteomes" id="UP001163046">
    <property type="component" value="Unassembled WGS sequence"/>
</dbReference>
<reference evidence="1" key="1">
    <citation type="submission" date="2023-01" db="EMBL/GenBank/DDBJ databases">
        <title>Genome assembly of the deep-sea coral Lophelia pertusa.</title>
        <authorList>
            <person name="Herrera S."/>
            <person name="Cordes E."/>
        </authorList>
    </citation>
    <scope>NUCLEOTIDE SEQUENCE</scope>
    <source>
        <strain evidence="1">USNM1676648</strain>
        <tissue evidence="1">Polyp</tissue>
    </source>
</reference>
<accession>A0A9X0CE45</accession>
<sequence>MEGSHYYDLDIKYDFKVCEGAKYCYNCGAGEDSFQNDPERATIEHYFHLGYKYDVIISFMRSQHDICMDLRTLKRRLVKYNLSRKETWRDEEEVTSLIKEEMQDLDACRVTGKCGMCLKLSTMYMSHGVWLQNSCMILIRRQAV</sequence>
<proteinExistence type="predicted"/>
<gene>
    <name evidence="1" type="ORF">OS493_023288</name>
</gene>
<comment type="caution">
    <text evidence="1">The sequence shown here is derived from an EMBL/GenBank/DDBJ whole genome shotgun (WGS) entry which is preliminary data.</text>
</comment>
<name>A0A9X0CE45_9CNID</name>
<dbReference type="AlphaFoldDB" id="A0A9X0CE45"/>
<keyword evidence="2" id="KW-1185">Reference proteome</keyword>
<protein>
    <submittedName>
        <fullName evidence="1">Uncharacterized protein</fullName>
    </submittedName>
</protein>
<evidence type="ECO:0000313" key="1">
    <source>
        <dbReference type="EMBL" id="KAJ7329000.1"/>
    </source>
</evidence>
<organism evidence="1 2">
    <name type="scientific">Desmophyllum pertusum</name>
    <dbReference type="NCBI Taxonomy" id="174260"/>
    <lineage>
        <taxon>Eukaryota</taxon>
        <taxon>Metazoa</taxon>
        <taxon>Cnidaria</taxon>
        <taxon>Anthozoa</taxon>
        <taxon>Hexacorallia</taxon>
        <taxon>Scleractinia</taxon>
        <taxon>Caryophylliina</taxon>
        <taxon>Caryophylliidae</taxon>
        <taxon>Desmophyllum</taxon>
    </lineage>
</organism>
<dbReference type="OrthoDB" id="5980245at2759"/>
<dbReference type="EMBL" id="MU827794">
    <property type="protein sequence ID" value="KAJ7329000.1"/>
    <property type="molecule type" value="Genomic_DNA"/>
</dbReference>